<dbReference type="InterPro" id="IPR010985">
    <property type="entry name" value="Ribbon_hlx_hlx"/>
</dbReference>
<organism evidence="8 9">
    <name type="scientific">Shigella dysenteriae WRSd3</name>
    <dbReference type="NCBI Taxonomy" id="1401327"/>
    <lineage>
        <taxon>Bacteria</taxon>
        <taxon>Pseudomonadati</taxon>
        <taxon>Pseudomonadota</taxon>
        <taxon>Gammaproteobacteria</taxon>
        <taxon>Enterobacterales</taxon>
        <taxon>Enterobacteriaceae</taxon>
        <taxon>Shigella</taxon>
    </lineage>
</organism>
<evidence type="ECO:0000256" key="1">
    <source>
        <dbReference type="ARBA" id="ARBA00022491"/>
    </source>
</evidence>
<dbReference type="Gene3D" id="1.20.5.780">
    <property type="entry name" value="Single helix bin"/>
    <property type="match status" value="1"/>
</dbReference>
<dbReference type="SUPFAM" id="SSF47598">
    <property type="entry name" value="Ribbon-helix-helix"/>
    <property type="match status" value="1"/>
</dbReference>
<accession>A0A090NCY6</accession>
<geneLocation type="plasmid" evidence="7">
    <name>unnamed</name>
</geneLocation>
<reference evidence="8 9" key="1">
    <citation type="submission" date="2013-10" db="EMBL/GenBank/DDBJ databases">
        <title>Draft genomes and the virulence plasmids of Sd1617 vaccine constructs: WRSd3 and WRSd5.</title>
        <authorList>
            <person name="Aksomboon Vongsawan A."/>
            <person name="Venkatesan M.M."/>
            <person name="Vaisvil B."/>
            <person name="Emel G."/>
            <person name="Kepatral V."/>
            <person name="Sethabutr O."/>
            <person name="Serichantalergs O."/>
            <person name="Mason C."/>
        </authorList>
    </citation>
    <scope>NUCLEOTIDE SEQUENCE [LARGE SCALE GENOMIC DNA]</scope>
    <source>
        <strain evidence="8 9">WRSd3</strain>
        <plasmid evidence="7">unnamed</plasmid>
    </source>
</reference>
<evidence type="ECO:0000256" key="4">
    <source>
        <dbReference type="ARBA" id="ARBA00023125"/>
    </source>
</evidence>
<evidence type="ECO:0000313" key="7">
    <source>
        <dbReference type="EMBL" id="ESU75929.1"/>
    </source>
</evidence>
<dbReference type="EMBL" id="AXUT01000778">
    <property type="protein sequence ID" value="ESU75929.1"/>
    <property type="molecule type" value="Genomic_DNA"/>
</dbReference>
<evidence type="ECO:0008006" key="10">
    <source>
        <dbReference type="Google" id="ProtNLM"/>
    </source>
</evidence>
<keyword evidence="3" id="KW-0805">Transcription regulation</keyword>
<dbReference type="Proteomes" id="UP000017944">
    <property type="component" value="Unassembled WGS sequence"/>
</dbReference>
<dbReference type="EMBL" id="AXUT01000371">
    <property type="protein sequence ID" value="ESU77434.1"/>
    <property type="molecule type" value="Genomic_DNA"/>
</dbReference>
<dbReference type="PANTHER" id="PTHR35401:SF1">
    <property type="entry name" value="CYTOPLASMIC PROTEIN"/>
    <property type="match status" value="1"/>
</dbReference>
<keyword evidence="4" id="KW-0238">DNA-binding</keyword>
<comment type="similarity">
    <text evidence="6">Belongs to the TacA antitoxin family.</text>
</comment>
<comment type="caution">
    <text evidence="8">The sequence shown here is derived from an EMBL/GenBank/DDBJ whole genome shotgun (WGS) entry which is preliminary data.</text>
</comment>
<dbReference type="GO" id="GO:0006355">
    <property type="term" value="P:regulation of DNA-templated transcription"/>
    <property type="evidence" value="ECO:0007669"/>
    <property type="project" value="InterPro"/>
</dbReference>
<keyword evidence="7" id="KW-0614">Plasmid</keyword>
<name>A0A090NCY6_SHIDY</name>
<dbReference type="PANTHER" id="PTHR35401">
    <property type="entry name" value="COPG FAMILY HELIX-TURN-HELIX PROTEIN-RELATED-RELATED"/>
    <property type="match status" value="1"/>
</dbReference>
<dbReference type="GO" id="GO:0003677">
    <property type="term" value="F:DNA binding"/>
    <property type="evidence" value="ECO:0007669"/>
    <property type="project" value="UniProtKB-KW"/>
</dbReference>
<evidence type="ECO:0000256" key="5">
    <source>
        <dbReference type="ARBA" id="ARBA00023163"/>
    </source>
</evidence>
<gene>
    <name evidence="8" type="ORF">WRSd3_03674</name>
    <name evidence="7" type="ORF">WRSd3_p00081</name>
</gene>
<dbReference type="InterPro" id="IPR014795">
    <property type="entry name" value="TacA_1-like"/>
</dbReference>
<evidence type="ECO:0000256" key="2">
    <source>
        <dbReference type="ARBA" id="ARBA00022649"/>
    </source>
</evidence>
<dbReference type="Pfam" id="PF08681">
    <property type="entry name" value="TacA1"/>
    <property type="match status" value="1"/>
</dbReference>
<sequence>MHSKLLPMEFFMSTAASVRKTPREHQINIRATDEERAVIDYAASLVNKNRTDFIMELAYQEAKNIILDQRLFVLDNERYDSFITQLEAPVQNAEGRERLMAVKPEWK</sequence>
<keyword evidence="5" id="KW-0804">Transcription</keyword>
<dbReference type="PATRIC" id="fig|1401327.3.peg.3400"/>
<keyword evidence="2" id="KW-1277">Toxin-antitoxin system</keyword>
<proteinExistence type="inferred from homology"/>
<evidence type="ECO:0000256" key="6">
    <source>
        <dbReference type="ARBA" id="ARBA00049988"/>
    </source>
</evidence>
<evidence type="ECO:0000313" key="9">
    <source>
        <dbReference type="Proteomes" id="UP000017944"/>
    </source>
</evidence>
<keyword evidence="1" id="KW-0678">Repressor</keyword>
<evidence type="ECO:0000256" key="3">
    <source>
        <dbReference type="ARBA" id="ARBA00023015"/>
    </source>
</evidence>
<evidence type="ECO:0000313" key="8">
    <source>
        <dbReference type="EMBL" id="ESU77434.1"/>
    </source>
</evidence>
<dbReference type="AlphaFoldDB" id="A0A090NCY6"/>
<protein>
    <recommendedName>
        <fullName evidence="10">DUF1778 domain-containing protein</fullName>
    </recommendedName>
</protein>